<keyword evidence="1" id="KW-0813">Transport</keyword>
<feature type="domain" description="Secretin/TonB short N-terminal" evidence="4">
    <location>
        <begin position="12"/>
        <end position="63"/>
    </location>
</feature>
<evidence type="ECO:0000256" key="1">
    <source>
        <dbReference type="ARBA" id="ARBA00022448"/>
    </source>
</evidence>
<name>A0A147J429_9SPHN</name>
<evidence type="ECO:0000259" key="4">
    <source>
        <dbReference type="SMART" id="SM00965"/>
    </source>
</evidence>
<dbReference type="Proteomes" id="UP000074410">
    <property type="component" value="Unassembled WGS sequence"/>
</dbReference>
<dbReference type="GO" id="GO:0019867">
    <property type="term" value="C:outer membrane"/>
    <property type="evidence" value="ECO:0007669"/>
    <property type="project" value="InterPro"/>
</dbReference>
<dbReference type="Gene3D" id="3.55.50.30">
    <property type="match status" value="1"/>
</dbReference>
<gene>
    <name evidence="5" type="ORF">NS258_17530</name>
</gene>
<dbReference type="AlphaFoldDB" id="A0A147J429"/>
<keyword evidence="3" id="KW-0998">Cell outer membrane</keyword>
<evidence type="ECO:0000313" key="5">
    <source>
        <dbReference type="EMBL" id="KTW05137.1"/>
    </source>
</evidence>
<accession>A0A147J429</accession>
<dbReference type="InterPro" id="IPR011662">
    <property type="entry name" value="Secretin/TonB_short_N"/>
</dbReference>
<sequence length="75" mass="7928">MALRELARQGGITVVATDGGLGRVRTRALSTTAPPARALTQLLRGTGYRAIAIDATSFRIIPAPRPVRIPRVAPP</sequence>
<reference evidence="5 6" key="1">
    <citation type="journal article" date="2016" name="Front. Microbiol.">
        <title>Genomic Resource of Rice Seed Associated Bacteria.</title>
        <authorList>
            <person name="Midha S."/>
            <person name="Bansal K."/>
            <person name="Sharma S."/>
            <person name="Kumar N."/>
            <person name="Patil P.P."/>
            <person name="Chaudhry V."/>
            <person name="Patil P.B."/>
        </authorList>
    </citation>
    <scope>NUCLEOTIDE SEQUENCE [LARGE SCALE GENOMIC DNA]</scope>
    <source>
        <strain evidence="5 6">NS258</strain>
    </source>
</reference>
<evidence type="ECO:0000256" key="2">
    <source>
        <dbReference type="ARBA" id="ARBA00023136"/>
    </source>
</evidence>
<feature type="non-terminal residue" evidence="5">
    <location>
        <position position="75"/>
    </location>
</feature>
<dbReference type="EMBL" id="LDTC01000220">
    <property type="protein sequence ID" value="KTW05137.1"/>
    <property type="molecule type" value="Genomic_DNA"/>
</dbReference>
<keyword evidence="2" id="KW-0472">Membrane</keyword>
<evidence type="ECO:0000256" key="3">
    <source>
        <dbReference type="ARBA" id="ARBA00023237"/>
    </source>
</evidence>
<comment type="caution">
    <text evidence="5">The sequence shown here is derived from an EMBL/GenBank/DDBJ whole genome shotgun (WGS) entry which is preliminary data.</text>
</comment>
<organism evidence="5 6">
    <name type="scientific">Sphingomonas sanguinis</name>
    <dbReference type="NCBI Taxonomy" id="33051"/>
    <lineage>
        <taxon>Bacteria</taxon>
        <taxon>Pseudomonadati</taxon>
        <taxon>Pseudomonadota</taxon>
        <taxon>Alphaproteobacteria</taxon>
        <taxon>Sphingomonadales</taxon>
        <taxon>Sphingomonadaceae</taxon>
        <taxon>Sphingomonas</taxon>
    </lineage>
</organism>
<dbReference type="SMART" id="SM00965">
    <property type="entry name" value="STN"/>
    <property type="match status" value="1"/>
</dbReference>
<evidence type="ECO:0000313" key="6">
    <source>
        <dbReference type="Proteomes" id="UP000074410"/>
    </source>
</evidence>
<protein>
    <recommendedName>
        <fullName evidence="4">Secretin/TonB short N-terminal domain-containing protein</fullName>
    </recommendedName>
</protein>
<proteinExistence type="predicted"/>